<dbReference type="GeneID" id="72184198"/>
<name>A0A8U0HWQ3_9EURY</name>
<dbReference type="AlphaFoldDB" id="A0A8U0HWQ3"/>
<feature type="compositionally biased region" description="Gly residues" evidence="1">
    <location>
        <begin position="32"/>
        <end position="48"/>
    </location>
</feature>
<dbReference type="RefSeq" id="WP_248651149.1">
    <property type="nucleotide sequence ID" value="NZ_CP096659.1"/>
</dbReference>
<evidence type="ECO:0000313" key="2">
    <source>
        <dbReference type="EMBL" id="UPV75106.1"/>
    </source>
</evidence>
<organism evidence="2 3">
    <name type="scientific">Halorussus limi</name>
    <dbReference type="NCBI Taxonomy" id="2938695"/>
    <lineage>
        <taxon>Archaea</taxon>
        <taxon>Methanobacteriati</taxon>
        <taxon>Methanobacteriota</taxon>
        <taxon>Stenosarchaea group</taxon>
        <taxon>Halobacteria</taxon>
        <taxon>Halobacteriales</taxon>
        <taxon>Haladaptataceae</taxon>
        <taxon>Halorussus</taxon>
    </lineage>
</organism>
<accession>A0A8U0HWQ3</accession>
<dbReference type="PANTHER" id="PTHR35399:SF2">
    <property type="entry name" value="DUF839 DOMAIN-CONTAINING PROTEIN"/>
    <property type="match status" value="1"/>
</dbReference>
<gene>
    <name evidence="2" type="ORF">M0R89_03325</name>
</gene>
<dbReference type="Proteomes" id="UP000830729">
    <property type="component" value="Chromosome"/>
</dbReference>
<dbReference type="KEGG" id="halx:M0R89_03325"/>
<evidence type="ECO:0000313" key="3">
    <source>
        <dbReference type="Proteomes" id="UP000830729"/>
    </source>
</evidence>
<keyword evidence="3" id="KW-1185">Reference proteome</keyword>
<dbReference type="PANTHER" id="PTHR35399">
    <property type="entry name" value="SLR8030 PROTEIN"/>
    <property type="match status" value="1"/>
</dbReference>
<dbReference type="InterPro" id="IPR008557">
    <property type="entry name" value="PhoX"/>
</dbReference>
<dbReference type="Pfam" id="PF05787">
    <property type="entry name" value="PhoX"/>
    <property type="match status" value="1"/>
</dbReference>
<evidence type="ECO:0000256" key="1">
    <source>
        <dbReference type="SAM" id="MobiDB-lite"/>
    </source>
</evidence>
<feature type="region of interest" description="Disordered" evidence="1">
    <location>
        <begin position="28"/>
        <end position="54"/>
    </location>
</feature>
<dbReference type="EMBL" id="CP096659">
    <property type="protein sequence ID" value="UPV75106.1"/>
    <property type="molecule type" value="Genomic_DNA"/>
</dbReference>
<protein>
    <submittedName>
        <fullName evidence="2">PhoX family protein</fullName>
    </submittedName>
</protein>
<sequence length="616" mass="66385">MRTGYDRRDAVAILATLALGSRASTAAANAQEGGGSDGEGSGRDGGGSDAESGSTLNRLATTVLGAEITGLFLTTDGELFLNVQHPDEDNVLPYDEGTVGALVGARIDELPSDFESVQVPDSRIESERVRTAVGSYQPLMNGGDRVPNSGDGFGVVYSAAGEPMTDGMWPDFNGFVRDGDRAGYLFTNWERSPGLVTRMRVERRGRPGAAAWQVTDAMNVDFRPVEGTWTNCFGTVSPWGTPLSSEEYEPPADVWYDPEQETYGNGDGRMAEYLGYWGNPYRYGYVVEITEPKSSDPTPEKRFAMGRFSHENAVVMPDRKTAYMSDDGTGTVLFKFVADSAGDLSSGTLYAARAKPGRGNDPANVAFDLEWVELAHGDEAEIESWIAEYDGQDESKDADYITDKQVQQWANGNADDDRVAFLESRKAAAAKGATDEFRKMEGITVKFPQAGRAEPGDYLYVAMSEVNETMADDEGTIQLRGNDYGAVYRMELDDSFDVSRMEPVVTGGPNANICGGCPYDARPDSASTVCRDCAFNPTREDDEGEQAAEGPDSGAALFGTAPMQGQVDPENAIANPDNLLVTGEGRVVVGEDSEFHENNMVWLYDPGEGERTGGGS</sequence>
<feature type="region of interest" description="Disordered" evidence="1">
    <location>
        <begin position="538"/>
        <end position="560"/>
    </location>
</feature>
<proteinExistence type="predicted"/>
<reference evidence="2 3" key="1">
    <citation type="submission" date="2022-04" db="EMBL/GenBank/DDBJ databases">
        <title>Diverse halophilic archaea isolated from saline environments.</title>
        <authorList>
            <person name="Cui H.-L."/>
        </authorList>
    </citation>
    <scope>NUCLEOTIDE SEQUENCE [LARGE SCALE GENOMIC DNA]</scope>
    <source>
        <strain evidence="2 3">XZYJT49</strain>
    </source>
</reference>